<dbReference type="InterPro" id="IPR036322">
    <property type="entry name" value="WD40_repeat_dom_sf"/>
</dbReference>
<dbReference type="GeneTree" id="ENSGT00390000018644"/>
<evidence type="ECO:0000256" key="7">
    <source>
        <dbReference type="ARBA" id="ARBA00047551"/>
    </source>
</evidence>
<accession>F6YUN5</accession>
<dbReference type="PANTHER" id="PTHR46042:SF1">
    <property type="entry name" value="DIPHTHINE METHYLTRANSFERASE"/>
    <property type="match status" value="1"/>
</dbReference>
<dbReference type="InterPro" id="IPR001680">
    <property type="entry name" value="WD40_rpt"/>
</dbReference>
<dbReference type="PANTHER" id="PTHR46042">
    <property type="entry name" value="DIPHTHINE METHYLTRANSFERASE"/>
    <property type="match status" value="1"/>
</dbReference>
<dbReference type="InParanoid" id="F6YUN5"/>
<protein>
    <recommendedName>
        <fullName evidence="6">methylated diphthine methylhydrolase</fullName>
        <ecNumber evidence="6">3.1.1.97</ecNumber>
    </recommendedName>
</protein>
<reference evidence="9" key="2">
    <citation type="submission" date="2025-08" db="UniProtKB">
        <authorList>
            <consortium name="Ensembl"/>
        </authorList>
    </citation>
    <scope>IDENTIFICATION</scope>
</reference>
<keyword evidence="10" id="KW-1185">Reference proteome</keyword>
<dbReference type="Proteomes" id="UP000008144">
    <property type="component" value="Unassembled WGS sequence"/>
</dbReference>
<comment type="pathway">
    <text evidence="1">Protein modification; peptidyl-diphthamide biosynthesis.</text>
</comment>
<evidence type="ECO:0000256" key="8">
    <source>
        <dbReference type="PROSITE-ProRule" id="PRU00221"/>
    </source>
</evidence>
<dbReference type="Pfam" id="PF00400">
    <property type="entry name" value="WD40"/>
    <property type="match status" value="2"/>
</dbReference>
<dbReference type="FunCoup" id="F6YUN5">
    <property type="interactions" value="462"/>
</dbReference>
<organism evidence="9 10">
    <name type="scientific">Ciona intestinalis</name>
    <name type="common">Transparent sea squirt</name>
    <name type="synonym">Ascidia intestinalis</name>
    <dbReference type="NCBI Taxonomy" id="7719"/>
    <lineage>
        <taxon>Eukaryota</taxon>
        <taxon>Metazoa</taxon>
        <taxon>Chordata</taxon>
        <taxon>Tunicata</taxon>
        <taxon>Ascidiacea</taxon>
        <taxon>Phlebobranchia</taxon>
        <taxon>Cionidae</taxon>
        <taxon>Ciona</taxon>
    </lineage>
</organism>
<feature type="repeat" description="WD" evidence="8">
    <location>
        <begin position="221"/>
        <end position="256"/>
    </location>
</feature>
<comment type="catalytic activity">
    <reaction evidence="7">
        <text>diphthine methyl ester-[translation elongation factor 2] + H2O = diphthine-[translation elongation factor 2] + methanol + H(+)</text>
        <dbReference type="Rhea" id="RHEA:42656"/>
        <dbReference type="Rhea" id="RHEA-COMP:10172"/>
        <dbReference type="Rhea" id="RHEA-COMP:10173"/>
        <dbReference type="ChEBI" id="CHEBI:15377"/>
        <dbReference type="ChEBI" id="CHEBI:15378"/>
        <dbReference type="ChEBI" id="CHEBI:17790"/>
        <dbReference type="ChEBI" id="CHEBI:79005"/>
        <dbReference type="ChEBI" id="CHEBI:82696"/>
        <dbReference type="EC" id="3.1.1.97"/>
    </reaction>
</comment>
<sequence>MISSNTIYEVDTVLHADSVEWCPINNYQDYLLCGTYQLKSCAIKSDDTDSRIGCLQLYQIDNKSNIEDFKLKQVFQVDVVGVLDMKWCNQPLLENMPTLATADAHGSVKLFSLYIDQHKKAKMKNWCEVLNPNSVALSLDWSSKQCTKDIQIAASYSNGNLGLLKVCESDAVLLQQWNAHGFEAWITAFNSENDSVLYSGGDDCCFRGWDLRCPEHSLFNNRSHDMGVCSIQSCPSNSNLLATGGYDEHVRIWDVRAMRPKPLTNLNVNGGVWRVKWHPKLKDVLAVACMHNGCFILHQDQVSLNLCSRAHYTNHQSLAYGIDWCYLENSVSHFLASCSFYDHKLCLWNLNKQLL</sequence>
<evidence type="ECO:0000256" key="1">
    <source>
        <dbReference type="ARBA" id="ARBA00005156"/>
    </source>
</evidence>
<dbReference type="OMA" id="LDMKWLP"/>
<dbReference type="InterPro" id="IPR019775">
    <property type="entry name" value="WD40_repeat_CS"/>
</dbReference>
<dbReference type="SMART" id="SM00320">
    <property type="entry name" value="WD40"/>
    <property type="match status" value="5"/>
</dbReference>
<dbReference type="Gene3D" id="2.130.10.10">
    <property type="entry name" value="YVTN repeat-like/Quinoprotein amine dehydrogenase"/>
    <property type="match status" value="1"/>
</dbReference>
<evidence type="ECO:0000313" key="9">
    <source>
        <dbReference type="Ensembl" id="ENSCINP00000002165.3"/>
    </source>
</evidence>
<dbReference type="GO" id="GO:0061685">
    <property type="term" value="F:diphthine methylesterase activity"/>
    <property type="evidence" value="ECO:0000318"/>
    <property type="project" value="GO_Central"/>
</dbReference>
<evidence type="ECO:0000256" key="6">
    <source>
        <dbReference type="ARBA" id="ARBA00039131"/>
    </source>
</evidence>
<keyword evidence="3" id="KW-0677">Repeat</keyword>
<dbReference type="PROSITE" id="PS00678">
    <property type="entry name" value="WD_REPEATS_1"/>
    <property type="match status" value="1"/>
</dbReference>
<keyword evidence="4" id="KW-0378">Hydrolase</keyword>
<dbReference type="GO" id="GO:0017183">
    <property type="term" value="P:protein histidyl modification to diphthamide"/>
    <property type="evidence" value="ECO:0000318"/>
    <property type="project" value="GO_Central"/>
</dbReference>
<dbReference type="SUPFAM" id="SSF50978">
    <property type="entry name" value="WD40 repeat-like"/>
    <property type="match status" value="1"/>
</dbReference>
<dbReference type="InterPro" id="IPR052415">
    <property type="entry name" value="Diphthine_MTase"/>
</dbReference>
<name>F6YUN5_CIOIN</name>
<dbReference type="InterPro" id="IPR015943">
    <property type="entry name" value="WD40/YVTN_repeat-like_dom_sf"/>
</dbReference>
<dbReference type="Ensembl" id="ENSCINT00000002165.3">
    <property type="protein sequence ID" value="ENSCINP00000002165.3"/>
    <property type="gene ID" value="ENSCING00000014782.2"/>
</dbReference>
<keyword evidence="2 8" id="KW-0853">WD repeat</keyword>
<comment type="similarity">
    <text evidence="5">Belongs to the DPH7 family.</text>
</comment>
<reference evidence="10" key="1">
    <citation type="journal article" date="2002" name="Science">
        <title>The draft genome of Ciona intestinalis: insights into chordate and vertebrate origins.</title>
        <authorList>
            <person name="Dehal P."/>
            <person name="Satou Y."/>
            <person name="Campbell R.K."/>
            <person name="Chapman J."/>
            <person name="Degnan B."/>
            <person name="De Tomaso A."/>
            <person name="Davidson B."/>
            <person name="Di Gregorio A."/>
            <person name="Gelpke M."/>
            <person name="Goodstein D.M."/>
            <person name="Harafuji N."/>
            <person name="Hastings K.E."/>
            <person name="Ho I."/>
            <person name="Hotta K."/>
            <person name="Huang W."/>
            <person name="Kawashima T."/>
            <person name="Lemaire P."/>
            <person name="Martinez D."/>
            <person name="Meinertzhagen I.A."/>
            <person name="Necula S."/>
            <person name="Nonaka M."/>
            <person name="Putnam N."/>
            <person name="Rash S."/>
            <person name="Saiga H."/>
            <person name="Satake M."/>
            <person name="Terry A."/>
            <person name="Yamada L."/>
            <person name="Wang H.G."/>
            <person name="Awazu S."/>
            <person name="Azumi K."/>
            <person name="Boore J."/>
            <person name="Branno M."/>
            <person name="Chin-Bow S."/>
            <person name="DeSantis R."/>
            <person name="Doyle S."/>
            <person name="Francino P."/>
            <person name="Keys D.N."/>
            <person name="Haga S."/>
            <person name="Hayashi H."/>
            <person name="Hino K."/>
            <person name="Imai K.S."/>
            <person name="Inaba K."/>
            <person name="Kano S."/>
            <person name="Kobayashi K."/>
            <person name="Kobayashi M."/>
            <person name="Lee B.I."/>
            <person name="Makabe K.W."/>
            <person name="Manohar C."/>
            <person name="Matassi G."/>
            <person name="Medina M."/>
            <person name="Mochizuki Y."/>
            <person name="Mount S."/>
            <person name="Morishita T."/>
            <person name="Miura S."/>
            <person name="Nakayama A."/>
            <person name="Nishizaka S."/>
            <person name="Nomoto H."/>
            <person name="Ohta F."/>
            <person name="Oishi K."/>
            <person name="Rigoutsos I."/>
            <person name="Sano M."/>
            <person name="Sasaki A."/>
            <person name="Sasakura Y."/>
            <person name="Shoguchi E."/>
            <person name="Shin-i T."/>
            <person name="Spagnuolo A."/>
            <person name="Stainier D."/>
            <person name="Suzuki M.M."/>
            <person name="Tassy O."/>
            <person name="Takatori N."/>
            <person name="Tokuoka M."/>
            <person name="Yagi K."/>
            <person name="Yoshizaki F."/>
            <person name="Wada S."/>
            <person name="Zhang C."/>
            <person name="Hyatt P.D."/>
            <person name="Larimer F."/>
            <person name="Detter C."/>
            <person name="Doggett N."/>
            <person name="Glavina T."/>
            <person name="Hawkins T."/>
            <person name="Richardson P."/>
            <person name="Lucas S."/>
            <person name="Kohara Y."/>
            <person name="Levine M."/>
            <person name="Satoh N."/>
            <person name="Rokhsar D.S."/>
        </authorList>
    </citation>
    <scope>NUCLEOTIDE SEQUENCE [LARGE SCALE GENOMIC DNA]</scope>
</reference>
<proteinExistence type="inferred from homology"/>
<dbReference type="AlphaFoldDB" id="F6YUN5"/>
<evidence type="ECO:0000256" key="2">
    <source>
        <dbReference type="ARBA" id="ARBA00022574"/>
    </source>
</evidence>
<dbReference type="PROSITE" id="PS50082">
    <property type="entry name" value="WD_REPEATS_2"/>
    <property type="match status" value="1"/>
</dbReference>
<dbReference type="HOGENOM" id="CLU_036100_2_0_1"/>
<evidence type="ECO:0000256" key="4">
    <source>
        <dbReference type="ARBA" id="ARBA00022801"/>
    </source>
</evidence>
<dbReference type="STRING" id="7719.ENSCINP00000002165"/>
<evidence type="ECO:0000256" key="5">
    <source>
        <dbReference type="ARBA" id="ARBA00038092"/>
    </source>
</evidence>
<dbReference type="PROSITE" id="PS50294">
    <property type="entry name" value="WD_REPEATS_REGION"/>
    <property type="match status" value="1"/>
</dbReference>
<dbReference type="EC" id="3.1.1.97" evidence="6"/>
<evidence type="ECO:0000256" key="3">
    <source>
        <dbReference type="ARBA" id="ARBA00022737"/>
    </source>
</evidence>
<reference evidence="9" key="3">
    <citation type="submission" date="2025-09" db="UniProtKB">
        <authorList>
            <consortium name="Ensembl"/>
        </authorList>
    </citation>
    <scope>IDENTIFICATION</scope>
</reference>
<dbReference type="GO" id="GO:0005737">
    <property type="term" value="C:cytoplasm"/>
    <property type="evidence" value="ECO:0000318"/>
    <property type="project" value="GO_Central"/>
</dbReference>
<evidence type="ECO:0000313" key="10">
    <source>
        <dbReference type="Proteomes" id="UP000008144"/>
    </source>
</evidence>